<comment type="cofactor">
    <cofactor evidence="1">
        <name>Zn(2+)</name>
        <dbReference type="ChEBI" id="CHEBI:29105"/>
    </cofactor>
</comment>
<evidence type="ECO:0000256" key="3">
    <source>
        <dbReference type="ARBA" id="ARBA00022723"/>
    </source>
</evidence>
<accession>A0ABW5G3R5</accession>
<feature type="domain" description="Alcohol dehydrogenase-like N-terminal" evidence="7">
    <location>
        <begin position="27"/>
        <end position="111"/>
    </location>
</feature>
<dbReference type="InterPro" id="IPR036291">
    <property type="entry name" value="NAD(P)-bd_dom_sf"/>
</dbReference>
<proteinExistence type="inferred from homology"/>
<name>A0ABW5G3R5_9PSEU</name>
<dbReference type="SUPFAM" id="SSF51735">
    <property type="entry name" value="NAD(P)-binding Rossmann-fold domains"/>
    <property type="match status" value="1"/>
</dbReference>
<organism evidence="8 9">
    <name type="scientific">Amycolatopsis pigmentata</name>
    <dbReference type="NCBI Taxonomy" id="450801"/>
    <lineage>
        <taxon>Bacteria</taxon>
        <taxon>Bacillati</taxon>
        <taxon>Actinomycetota</taxon>
        <taxon>Actinomycetes</taxon>
        <taxon>Pseudonocardiales</taxon>
        <taxon>Pseudonocardiaceae</taxon>
        <taxon>Amycolatopsis</taxon>
    </lineage>
</organism>
<evidence type="ECO:0000259" key="6">
    <source>
        <dbReference type="Pfam" id="PF00107"/>
    </source>
</evidence>
<dbReference type="Pfam" id="PF08240">
    <property type="entry name" value="ADH_N"/>
    <property type="match status" value="1"/>
</dbReference>
<gene>
    <name evidence="8" type="ORF">ACFSXZ_37095</name>
</gene>
<dbReference type="PANTHER" id="PTHR43350:SF19">
    <property type="entry name" value="D-GULOSIDE 3-DEHYDROGENASE"/>
    <property type="match status" value="1"/>
</dbReference>
<protein>
    <submittedName>
        <fullName evidence="8">Zinc-binding dehydrogenase</fullName>
    </submittedName>
</protein>
<dbReference type="PANTHER" id="PTHR43350">
    <property type="entry name" value="NAD-DEPENDENT ALCOHOL DEHYDROGENASE"/>
    <property type="match status" value="1"/>
</dbReference>
<dbReference type="EMBL" id="JBHUKR010000024">
    <property type="protein sequence ID" value="MFD2421959.1"/>
    <property type="molecule type" value="Genomic_DNA"/>
</dbReference>
<dbReference type="Proteomes" id="UP001597417">
    <property type="component" value="Unassembled WGS sequence"/>
</dbReference>
<dbReference type="Pfam" id="PF00107">
    <property type="entry name" value="ADH_zinc_N"/>
    <property type="match status" value="1"/>
</dbReference>
<evidence type="ECO:0000256" key="1">
    <source>
        <dbReference type="ARBA" id="ARBA00001947"/>
    </source>
</evidence>
<keyword evidence="4" id="KW-0862">Zinc</keyword>
<dbReference type="RefSeq" id="WP_378270817.1">
    <property type="nucleotide sequence ID" value="NZ_JBHUKR010000024.1"/>
</dbReference>
<evidence type="ECO:0000256" key="5">
    <source>
        <dbReference type="ARBA" id="ARBA00023002"/>
    </source>
</evidence>
<sequence length="318" mass="34548">MMWAYRVDGPGFVRRIERPDDRRELAPGQVRLRFMVAGLCGSDMPKLNGIVVRKGTPAHDGAPIHEVVGEVVESASATLPVGQRVVGTGGGVTGLCEFLVVPDQRLIPVPDALGDVEAVSIQSLGTVLRAADRLPDLSGKRVAVIGAGPIGLSFLHVLKQRGAAHLTSIDPVDREDTARRYGADEFVRMRSTQWVDTLQDHERPAVVVEAVGHQHASITDALRAVADHGFVYGFGSPDDPDYVLPYQQIYERGLTLHAGRTLGDWHGVLAGSRDYLLKHRDDFSDYVSHVIPASDAQTAYSLYARPQRGRLKVAIVAD</sequence>
<feature type="domain" description="Alcohol dehydrogenase-like C-terminal" evidence="6">
    <location>
        <begin position="149"/>
        <end position="256"/>
    </location>
</feature>
<dbReference type="InterPro" id="IPR013149">
    <property type="entry name" value="ADH-like_C"/>
</dbReference>
<dbReference type="SUPFAM" id="SSF50129">
    <property type="entry name" value="GroES-like"/>
    <property type="match status" value="1"/>
</dbReference>
<reference evidence="9" key="1">
    <citation type="journal article" date="2019" name="Int. J. Syst. Evol. Microbiol.">
        <title>The Global Catalogue of Microorganisms (GCM) 10K type strain sequencing project: providing services to taxonomists for standard genome sequencing and annotation.</title>
        <authorList>
            <consortium name="The Broad Institute Genomics Platform"/>
            <consortium name="The Broad Institute Genome Sequencing Center for Infectious Disease"/>
            <person name="Wu L."/>
            <person name="Ma J."/>
        </authorList>
    </citation>
    <scope>NUCLEOTIDE SEQUENCE [LARGE SCALE GENOMIC DNA]</scope>
    <source>
        <strain evidence="9">CGMCC 4.7645</strain>
    </source>
</reference>
<evidence type="ECO:0000313" key="9">
    <source>
        <dbReference type="Proteomes" id="UP001597417"/>
    </source>
</evidence>
<dbReference type="Gene3D" id="3.40.50.720">
    <property type="entry name" value="NAD(P)-binding Rossmann-like Domain"/>
    <property type="match status" value="1"/>
</dbReference>
<comment type="similarity">
    <text evidence="2">Belongs to the zinc-containing alcohol dehydrogenase family.</text>
</comment>
<evidence type="ECO:0000313" key="8">
    <source>
        <dbReference type="EMBL" id="MFD2421959.1"/>
    </source>
</evidence>
<evidence type="ECO:0000256" key="4">
    <source>
        <dbReference type="ARBA" id="ARBA00022833"/>
    </source>
</evidence>
<dbReference type="InterPro" id="IPR011032">
    <property type="entry name" value="GroES-like_sf"/>
</dbReference>
<keyword evidence="5" id="KW-0560">Oxidoreductase</keyword>
<dbReference type="InterPro" id="IPR013154">
    <property type="entry name" value="ADH-like_N"/>
</dbReference>
<comment type="caution">
    <text evidence="8">The sequence shown here is derived from an EMBL/GenBank/DDBJ whole genome shotgun (WGS) entry which is preliminary data.</text>
</comment>
<keyword evidence="9" id="KW-1185">Reference proteome</keyword>
<dbReference type="Gene3D" id="3.90.180.10">
    <property type="entry name" value="Medium-chain alcohol dehydrogenases, catalytic domain"/>
    <property type="match status" value="2"/>
</dbReference>
<evidence type="ECO:0000256" key="2">
    <source>
        <dbReference type="ARBA" id="ARBA00008072"/>
    </source>
</evidence>
<evidence type="ECO:0000259" key="7">
    <source>
        <dbReference type="Pfam" id="PF08240"/>
    </source>
</evidence>
<keyword evidence="3" id="KW-0479">Metal-binding</keyword>